<gene>
    <name evidence="1" type="ORF">QU481_10115</name>
</gene>
<organism evidence="1 2">
    <name type="scientific">Crenobacter oryzisoli</name>
    <dbReference type="NCBI Taxonomy" id="3056844"/>
    <lineage>
        <taxon>Bacteria</taxon>
        <taxon>Pseudomonadati</taxon>
        <taxon>Pseudomonadota</taxon>
        <taxon>Betaproteobacteria</taxon>
        <taxon>Neisseriales</taxon>
        <taxon>Neisseriaceae</taxon>
        <taxon>Crenobacter</taxon>
    </lineage>
</organism>
<dbReference type="RefSeq" id="WP_289829843.1">
    <property type="nucleotide sequence ID" value="NZ_JAUEDK010000015.1"/>
</dbReference>
<evidence type="ECO:0000313" key="1">
    <source>
        <dbReference type="EMBL" id="MDN0075244.1"/>
    </source>
</evidence>
<evidence type="ECO:0000313" key="2">
    <source>
        <dbReference type="Proteomes" id="UP001168540"/>
    </source>
</evidence>
<reference evidence="1" key="1">
    <citation type="submission" date="2023-06" db="EMBL/GenBank/DDBJ databases">
        <authorList>
            <person name="Zhang S."/>
        </authorList>
    </citation>
    <scope>NUCLEOTIDE SEQUENCE</scope>
    <source>
        <strain evidence="1">SG2303</strain>
    </source>
</reference>
<proteinExistence type="predicted"/>
<comment type="caution">
    <text evidence="1">The sequence shown here is derived from an EMBL/GenBank/DDBJ whole genome shotgun (WGS) entry which is preliminary data.</text>
</comment>
<dbReference type="Pfam" id="PF12915">
    <property type="entry name" value="DUF3833"/>
    <property type="match status" value="1"/>
</dbReference>
<dbReference type="PROSITE" id="PS51257">
    <property type="entry name" value="PROKAR_LIPOPROTEIN"/>
    <property type="match status" value="1"/>
</dbReference>
<dbReference type="Proteomes" id="UP001168540">
    <property type="component" value="Unassembled WGS sequence"/>
</dbReference>
<sequence>MKRSAVLLGVSMLLGACVSPDVSHYRNEQPAFDPASYFVGTTDAWGMFQKRSGEVVKRFRVVVKGRLDDGRLILDESFRYSDGSTQRRVWILVKQPDGRWQGTAGDVVGVARGEGAGNALHWQYTLRLPVDGSEYEVAMDDWMYLIDADTLVNRTRMSKLGFELGNVTLFFRKRQKD</sequence>
<dbReference type="InterPro" id="IPR024409">
    <property type="entry name" value="DUF3833"/>
</dbReference>
<accession>A0ABT7XN61</accession>
<dbReference type="EMBL" id="JAUEDK010000015">
    <property type="protein sequence ID" value="MDN0075244.1"/>
    <property type="molecule type" value="Genomic_DNA"/>
</dbReference>
<name>A0ABT7XN61_9NEIS</name>
<protein>
    <submittedName>
        <fullName evidence="1">DUF3833 domain-containing protein</fullName>
    </submittedName>
</protein>
<keyword evidence="2" id="KW-1185">Reference proteome</keyword>